<reference evidence="1" key="2">
    <citation type="submission" date="2025-09" db="UniProtKB">
        <authorList>
            <consortium name="EnsemblPlants"/>
        </authorList>
    </citation>
    <scope>IDENTIFICATION</scope>
</reference>
<organism evidence="1 2">
    <name type="scientific">Avena sativa</name>
    <name type="common">Oat</name>
    <dbReference type="NCBI Taxonomy" id="4498"/>
    <lineage>
        <taxon>Eukaryota</taxon>
        <taxon>Viridiplantae</taxon>
        <taxon>Streptophyta</taxon>
        <taxon>Embryophyta</taxon>
        <taxon>Tracheophyta</taxon>
        <taxon>Spermatophyta</taxon>
        <taxon>Magnoliopsida</taxon>
        <taxon>Liliopsida</taxon>
        <taxon>Poales</taxon>
        <taxon>Poaceae</taxon>
        <taxon>BOP clade</taxon>
        <taxon>Pooideae</taxon>
        <taxon>Poodae</taxon>
        <taxon>Poeae</taxon>
        <taxon>Poeae Chloroplast Group 1 (Aveneae type)</taxon>
        <taxon>Aveninae</taxon>
        <taxon>Avena</taxon>
    </lineage>
</organism>
<name>A0ACD5ZE18_AVESA</name>
<protein>
    <submittedName>
        <fullName evidence="1">Uncharacterized protein</fullName>
    </submittedName>
</protein>
<keyword evidence="2" id="KW-1185">Reference proteome</keyword>
<dbReference type="EnsemblPlants" id="AVESA.00010b.r2.6DG1152410.1">
    <property type="protein sequence ID" value="AVESA.00010b.r2.6DG1152410.1.CDS.1"/>
    <property type="gene ID" value="AVESA.00010b.r2.6DG1152410"/>
</dbReference>
<reference evidence="1" key="1">
    <citation type="submission" date="2021-05" db="EMBL/GenBank/DDBJ databases">
        <authorList>
            <person name="Scholz U."/>
            <person name="Mascher M."/>
            <person name="Fiebig A."/>
        </authorList>
    </citation>
    <scope>NUCLEOTIDE SEQUENCE [LARGE SCALE GENOMIC DNA]</scope>
</reference>
<proteinExistence type="predicted"/>
<sequence>MAQNQSDDVEESHANNSPSETYPETLIATLPMREGWSTPLVFYKNFWLRSPMLKDLLLAQNKFRPRHDDTILATNPKSGTTWLKALAFTIVNRHRYTFTNHPLLICIPQDVVPFLEIKPGGPEYVETLPSPRLISTHSPFSLLPPGISSLGCRIVYLCREPKDTFVSRWHFERKICKDDDYPVSFNDAFDMFCEGFSPYGPFWNHNLEYWKESLRRPKEVIFLRYEEIVSDPLEVVRKLARFLGVPFTMQEEESRVVDQVVNFCSFESLRSLGVNRTGRVEHAGGKISIDHSSYFRKGKVGDWVNHMSKDMGEKLDLLVEDKFKGSGLEI</sequence>
<evidence type="ECO:0000313" key="2">
    <source>
        <dbReference type="Proteomes" id="UP001732700"/>
    </source>
</evidence>
<evidence type="ECO:0000313" key="1">
    <source>
        <dbReference type="EnsemblPlants" id="AVESA.00010b.r2.6DG1152410.1.CDS.1"/>
    </source>
</evidence>
<accession>A0ACD5ZE18</accession>
<dbReference type="Proteomes" id="UP001732700">
    <property type="component" value="Chromosome 6D"/>
</dbReference>